<dbReference type="InterPro" id="IPR025314">
    <property type="entry name" value="DUF4219"/>
</dbReference>
<dbReference type="Pfam" id="PF13961">
    <property type="entry name" value="DUF4219"/>
    <property type="match status" value="1"/>
</dbReference>
<sequence length="96" mass="10772">MAEAKMSMVVPLNGTNYSTWKVQCKVALVKEGLWNVVIEMEVAPTDNTTQEYANFMVRYNRALATIVLTVDPALLYLLGEPDSSVTVWEKLASQFQ</sequence>
<proteinExistence type="predicted"/>
<dbReference type="AlphaFoldDB" id="A0A1X7UEC8"/>
<feature type="domain" description="DUF4219" evidence="1">
    <location>
        <begin position="12"/>
        <end position="38"/>
    </location>
</feature>
<evidence type="ECO:0000313" key="2">
    <source>
        <dbReference type="EnsemblMetazoa" id="Aqu2.1.25846_001"/>
    </source>
</evidence>
<dbReference type="InParanoid" id="A0A1X7UEC8"/>
<reference evidence="2" key="1">
    <citation type="submission" date="2017-05" db="UniProtKB">
        <authorList>
            <consortium name="EnsemblMetazoa"/>
        </authorList>
    </citation>
    <scope>IDENTIFICATION</scope>
</reference>
<dbReference type="EnsemblMetazoa" id="Aqu2.1.25846_001">
    <property type="protein sequence ID" value="Aqu2.1.25846_001"/>
    <property type="gene ID" value="Aqu2.1.25846"/>
</dbReference>
<protein>
    <recommendedName>
        <fullName evidence="1">DUF4219 domain-containing protein</fullName>
    </recommendedName>
</protein>
<organism evidence="2">
    <name type="scientific">Amphimedon queenslandica</name>
    <name type="common">Sponge</name>
    <dbReference type="NCBI Taxonomy" id="400682"/>
    <lineage>
        <taxon>Eukaryota</taxon>
        <taxon>Metazoa</taxon>
        <taxon>Porifera</taxon>
        <taxon>Demospongiae</taxon>
        <taxon>Heteroscleromorpha</taxon>
        <taxon>Haplosclerida</taxon>
        <taxon>Niphatidae</taxon>
        <taxon>Amphimedon</taxon>
    </lineage>
</organism>
<evidence type="ECO:0000259" key="1">
    <source>
        <dbReference type="Pfam" id="PF13961"/>
    </source>
</evidence>
<accession>A0A1X7UEC8</accession>
<name>A0A1X7UEC8_AMPQE</name>